<dbReference type="InterPro" id="IPR000620">
    <property type="entry name" value="EamA_dom"/>
</dbReference>
<comment type="subcellular location">
    <subcellularLocation>
        <location evidence="1">Cell membrane</location>
        <topology evidence="1">Multi-pass membrane protein</topology>
    </subcellularLocation>
</comment>
<reference evidence="14" key="1">
    <citation type="journal article" date="2014" name="Int. J. Syst. Evol. Microbiol.">
        <title>Complete genome sequence of Corynebacterium casei LMG S-19264T (=DSM 44701T), isolated from a smear-ripened cheese.</title>
        <authorList>
            <consortium name="US DOE Joint Genome Institute (JGI-PGF)"/>
            <person name="Walter F."/>
            <person name="Albersmeier A."/>
            <person name="Kalinowski J."/>
            <person name="Ruckert C."/>
        </authorList>
    </citation>
    <scope>NUCLEOTIDE SEQUENCE</scope>
    <source>
        <strain evidence="14">CGMCC 1.15178</strain>
    </source>
</reference>
<keyword evidence="15" id="KW-1185">Reference proteome</keyword>
<dbReference type="InterPro" id="IPR037185">
    <property type="entry name" value="EmrE-like"/>
</dbReference>
<evidence type="ECO:0000313" key="14">
    <source>
        <dbReference type="EMBL" id="GGD55645.1"/>
    </source>
</evidence>
<evidence type="ECO:0000256" key="9">
    <source>
        <dbReference type="ARBA" id="ARBA00022989"/>
    </source>
</evidence>
<dbReference type="GO" id="GO:0005886">
    <property type="term" value="C:plasma membrane"/>
    <property type="evidence" value="ECO:0007669"/>
    <property type="project" value="UniProtKB-SubCell"/>
</dbReference>
<evidence type="ECO:0000256" key="4">
    <source>
        <dbReference type="ARBA" id="ARBA00022516"/>
    </source>
</evidence>
<evidence type="ECO:0000256" key="7">
    <source>
        <dbReference type="ARBA" id="ARBA00022692"/>
    </source>
</evidence>
<dbReference type="RefSeq" id="WP_229750088.1">
    <property type="nucleotide sequence ID" value="NZ_BMHP01000001.1"/>
</dbReference>
<evidence type="ECO:0000256" key="10">
    <source>
        <dbReference type="ARBA" id="ARBA00023098"/>
    </source>
</evidence>
<feature type="transmembrane region" description="Helical" evidence="12">
    <location>
        <begin position="206"/>
        <end position="227"/>
    </location>
</feature>
<evidence type="ECO:0000256" key="2">
    <source>
        <dbReference type="ARBA" id="ARBA00007362"/>
    </source>
</evidence>
<feature type="transmembrane region" description="Helical" evidence="12">
    <location>
        <begin position="175"/>
        <end position="194"/>
    </location>
</feature>
<feature type="transmembrane region" description="Helical" evidence="12">
    <location>
        <begin position="59"/>
        <end position="76"/>
    </location>
</feature>
<proteinExistence type="inferred from homology"/>
<name>A0A916YQ02_9BACL</name>
<feature type="domain" description="EamA" evidence="13">
    <location>
        <begin position="146"/>
        <end position="278"/>
    </location>
</feature>
<keyword evidence="4" id="KW-0444">Lipid biosynthesis</keyword>
<dbReference type="GO" id="GO:0022857">
    <property type="term" value="F:transmembrane transporter activity"/>
    <property type="evidence" value="ECO:0007669"/>
    <property type="project" value="InterPro"/>
</dbReference>
<accession>A0A916YQ02</accession>
<feature type="transmembrane region" description="Helical" evidence="12">
    <location>
        <begin position="142"/>
        <end position="163"/>
    </location>
</feature>
<sequence length="282" mass="31355">MISVIMVLASGTAHAIWNMLAKKSENKQFFLWIIYIPATLLLLPSFLEEIIKPATPQGYLLLLLSLIIQGCYAFFLSQSLTYGDMSQVYPMMRGIATLLVPLIGVLFLNESLSPWGWMGLICIVLGFCITSGMNFSRSKNVIPLRVILLTIAVGMCTMSYVLVDKINLQHFSPVVLLEVSNIGFMLGLMPFIRFKQVRWKKEWKENGVVLMMGSILSPGSYLLFLFAMSLTPLTYVAPLREIGTVIGTLAGIYLLKETKELSRLVSAGMIFAGILLIGIWGL</sequence>
<keyword evidence="8" id="KW-0448">Lipopolysaccharide biosynthesis</keyword>
<keyword evidence="5" id="KW-0997">Cell inner membrane</keyword>
<dbReference type="Pfam" id="PF00892">
    <property type="entry name" value="EamA"/>
    <property type="match status" value="2"/>
</dbReference>
<keyword evidence="3" id="KW-1003">Cell membrane</keyword>
<keyword evidence="9 12" id="KW-1133">Transmembrane helix</keyword>
<dbReference type="SUPFAM" id="SSF103481">
    <property type="entry name" value="Multidrug resistance efflux transporter EmrE"/>
    <property type="match status" value="2"/>
</dbReference>
<feature type="transmembrane region" description="Helical" evidence="12">
    <location>
        <begin position="115"/>
        <end position="135"/>
    </location>
</feature>
<feature type="domain" description="EamA" evidence="13">
    <location>
        <begin position="2"/>
        <end position="131"/>
    </location>
</feature>
<evidence type="ECO:0000259" key="13">
    <source>
        <dbReference type="Pfam" id="PF00892"/>
    </source>
</evidence>
<evidence type="ECO:0000256" key="6">
    <source>
        <dbReference type="ARBA" id="ARBA00022556"/>
    </source>
</evidence>
<feature type="transmembrane region" description="Helical" evidence="12">
    <location>
        <begin position="261"/>
        <end position="281"/>
    </location>
</feature>
<evidence type="ECO:0000313" key="15">
    <source>
        <dbReference type="Proteomes" id="UP000612456"/>
    </source>
</evidence>
<evidence type="ECO:0000256" key="1">
    <source>
        <dbReference type="ARBA" id="ARBA00004651"/>
    </source>
</evidence>
<dbReference type="PANTHER" id="PTHR30561:SF9">
    <property type="entry name" value="4-AMINO-4-DEOXY-L-ARABINOSE-PHOSPHOUNDECAPRENOL FLIPPASE SUBUNIT ARNF-RELATED"/>
    <property type="match status" value="1"/>
</dbReference>
<evidence type="ECO:0000256" key="3">
    <source>
        <dbReference type="ARBA" id="ARBA00022475"/>
    </source>
</evidence>
<keyword evidence="7 12" id="KW-0812">Transmembrane</keyword>
<dbReference type="InterPro" id="IPR000390">
    <property type="entry name" value="Small_drug/metabolite_transptr"/>
</dbReference>
<reference evidence="14" key="2">
    <citation type="submission" date="2020-09" db="EMBL/GenBank/DDBJ databases">
        <authorList>
            <person name="Sun Q."/>
            <person name="Zhou Y."/>
        </authorList>
    </citation>
    <scope>NUCLEOTIDE SEQUENCE</scope>
    <source>
        <strain evidence="14">CGMCC 1.15178</strain>
    </source>
</reference>
<evidence type="ECO:0000256" key="8">
    <source>
        <dbReference type="ARBA" id="ARBA00022985"/>
    </source>
</evidence>
<keyword evidence="6" id="KW-0441">Lipid A biosynthesis</keyword>
<comment type="similarity">
    <text evidence="2">Belongs to the EamA transporter family.</text>
</comment>
<feature type="transmembrane region" description="Helical" evidence="12">
    <location>
        <begin position="29"/>
        <end position="47"/>
    </location>
</feature>
<evidence type="ECO:0000256" key="11">
    <source>
        <dbReference type="ARBA" id="ARBA00023136"/>
    </source>
</evidence>
<dbReference type="PANTHER" id="PTHR30561">
    <property type="entry name" value="SMR FAMILY PROTON-DEPENDENT DRUG EFFLUX TRANSPORTER SUGE"/>
    <property type="match status" value="1"/>
</dbReference>
<feature type="transmembrane region" description="Helical" evidence="12">
    <location>
        <begin position="233"/>
        <end position="254"/>
    </location>
</feature>
<dbReference type="EMBL" id="BMHP01000001">
    <property type="protein sequence ID" value="GGD55645.1"/>
    <property type="molecule type" value="Genomic_DNA"/>
</dbReference>
<comment type="caution">
    <text evidence="14">The sequence shown here is derived from an EMBL/GenBank/DDBJ whole genome shotgun (WGS) entry which is preliminary data.</text>
</comment>
<feature type="transmembrane region" description="Helical" evidence="12">
    <location>
        <begin position="88"/>
        <end position="109"/>
    </location>
</feature>
<protein>
    <submittedName>
        <fullName evidence="14">Membrane protein</fullName>
    </submittedName>
</protein>
<keyword evidence="11 12" id="KW-0472">Membrane</keyword>
<dbReference type="Proteomes" id="UP000612456">
    <property type="component" value="Unassembled WGS sequence"/>
</dbReference>
<organism evidence="14 15">
    <name type="scientific">Paenibacillus nasutitermitis</name>
    <dbReference type="NCBI Taxonomy" id="1652958"/>
    <lineage>
        <taxon>Bacteria</taxon>
        <taxon>Bacillati</taxon>
        <taxon>Bacillota</taxon>
        <taxon>Bacilli</taxon>
        <taxon>Bacillales</taxon>
        <taxon>Paenibacillaceae</taxon>
        <taxon>Paenibacillus</taxon>
    </lineage>
</organism>
<dbReference type="GO" id="GO:0009103">
    <property type="term" value="P:lipopolysaccharide biosynthetic process"/>
    <property type="evidence" value="ECO:0007669"/>
    <property type="project" value="UniProtKB-KW"/>
</dbReference>
<evidence type="ECO:0000256" key="12">
    <source>
        <dbReference type="SAM" id="Phobius"/>
    </source>
</evidence>
<dbReference type="Gene3D" id="1.10.3730.20">
    <property type="match status" value="2"/>
</dbReference>
<dbReference type="AlphaFoldDB" id="A0A916YQ02"/>
<keyword evidence="10" id="KW-0443">Lipid metabolism</keyword>
<evidence type="ECO:0000256" key="5">
    <source>
        <dbReference type="ARBA" id="ARBA00022519"/>
    </source>
</evidence>
<gene>
    <name evidence="14" type="ORF">GCM10010911_11730</name>
</gene>